<dbReference type="Proteomes" id="UP000036902">
    <property type="component" value="Chromosome"/>
</dbReference>
<feature type="signal peptide" evidence="2">
    <location>
        <begin position="1"/>
        <end position="18"/>
    </location>
</feature>
<evidence type="ECO:0000256" key="2">
    <source>
        <dbReference type="SAM" id="SignalP"/>
    </source>
</evidence>
<dbReference type="Pfam" id="PF11191">
    <property type="entry name" value="DUF2782"/>
    <property type="match status" value="1"/>
</dbReference>
<sequence length="106" mass="11732">MRRTLIALLLAAAVPAFAQQPPVLEPIPEPPPMPTGAETDEPEVTIVQRGEDTVTEYRIRGKLYMVKVTPPHGVPYYLIDKEGTGQMVRHDGAADLAVPMWVIKSW</sequence>
<dbReference type="KEGG" id="thu:AC731_013250"/>
<protein>
    <recommendedName>
        <fullName evidence="5">DUF2782 domain-containing protein</fullName>
    </recommendedName>
</protein>
<feature type="region of interest" description="Disordered" evidence="1">
    <location>
        <begin position="21"/>
        <end position="42"/>
    </location>
</feature>
<organism evidence="3 4">
    <name type="scientific">Thauera humireducens</name>
    <dbReference type="NCBI Taxonomy" id="1134435"/>
    <lineage>
        <taxon>Bacteria</taxon>
        <taxon>Pseudomonadati</taxon>
        <taxon>Pseudomonadota</taxon>
        <taxon>Betaproteobacteria</taxon>
        <taxon>Rhodocyclales</taxon>
        <taxon>Zoogloeaceae</taxon>
        <taxon>Thauera</taxon>
    </lineage>
</organism>
<name>A0A127K7A4_9RHOO</name>
<evidence type="ECO:0000313" key="3">
    <source>
        <dbReference type="EMBL" id="AMO37819.1"/>
    </source>
</evidence>
<dbReference type="Gene3D" id="2.20.130.30">
    <property type="entry name" value="Protein of unknown function DUF2782"/>
    <property type="match status" value="1"/>
</dbReference>
<keyword evidence="2" id="KW-0732">Signal</keyword>
<evidence type="ECO:0000313" key="4">
    <source>
        <dbReference type="Proteomes" id="UP000036902"/>
    </source>
</evidence>
<gene>
    <name evidence="3" type="ORF">AC731_013250</name>
</gene>
<accession>A0A127K7A4</accession>
<dbReference type="EMBL" id="CP014646">
    <property type="protein sequence ID" value="AMO37819.1"/>
    <property type="molecule type" value="Genomic_DNA"/>
</dbReference>
<dbReference type="RefSeq" id="WP_048706775.1">
    <property type="nucleotide sequence ID" value="NZ_CP014646.1"/>
</dbReference>
<evidence type="ECO:0008006" key="5">
    <source>
        <dbReference type="Google" id="ProtNLM"/>
    </source>
</evidence>
<feature type="compositionally biased region" description="Pro residues" evidence="1">
    <location>
        <begin position="23"/>
        <end position="34"/>
    </location>
</feature>
<keyword evidence="4" id="KW-1185">Reference proteome</keyword>
<dbReference type="AlphaFoldDB" id="A0A127K7A4"/>
<proteinExistence type="predicted"/>
<dbReference type="STRING" id="1134435.AC731_013250"/>
<reference evidence="4" key="1">
    <citation type="submission" date="2016-03" db="EMBL/GenBank/DDBJ databases">
        <authorList>
            <person name="Ma C."/>
            <person name="Zhou S."/>
            <person name="Yang G."/>
        </authorList>
    </citation>
    <scope>NUCLEOTIDE SEQUENCE [LARGE SCALE GENOMIC DNA]</scope>
    <source>
        <strain evidence="4">SgZ-1</strain>
    </source>
</reference>
<evidence type="ECO:0000256" key="1">
    <source>
        <dbReference type="SAM" id="MobiDB-lite"/>
    </source>
</evidence>
<feature type="chain" id="PRO_5007797975" description="DUF2782 domain-containing protein" evidence="2">
    <location>
        <begin position="19"/>
        <end position="106"/>
    </location>
</feature>
<dbReference type="InterPro" id="IPR021357">
    <property type="entry name" value="DUF2782"/>
</dbReference>